<evidence type="ECO:0000259" key="1">
    <source>
        <dbReference type="Pfam" id="PF00535"/>
    </source>
</evidence>
<dbReference type="InterPro" id="IPR001173">
    <property type="entry name" value="Glyco_trans_2-like"/>
</dbReference>
<proteinExistence type="predicted"/>
<gene>
    <name evidence="2" type="ORF">DXB65_21165</name>
</gene>
<feature type="domain" description="Glycosyltransferase 2-like" evidence="1">
    <location>
        <begin position="8"/>
        <end position="125"/>
    </location>
</feature>
<accession>A0A3E5B180</accession>
<name>A0A3E5B180_9BACE</name>
<comment type="caution">
    <text evidence="2">The sequence shown here is derived from an EMBL/GenBank/DDBJ whole genome shotgun (WGS) entry which is preliminary data.</text>
</comment>
<sequence>MKQIPLISVVMSIYCEPIQWISQAIDSILNQSFSDLEFVIVNDNPSRLENYLLLDKYQKADGRVHIIHNAMNLGLTCSLNIAIKATNGRYIARMDADDVSLPERLETQYLFLEKKRDVVICGSWGYLFKNMHVSFCGIKRTPCNDQEVAVFSLFANPIIHSSVMIRKEFLEQEAYDVKFKKAQDYVLWGRAICENRSIYNIPVPLIKYRISSMQISSNFTNEQCITANEVRKRLLQRLLPVVTMSEVNLHNQICNLQCLDGYNILHVEKWLCRMKELLVKFYPLNEQYICTLISSYWVNSCIRGGQINRCLKSVLCKMPLYVILLKYVKYKMRYLN</sequence>
<dbReference type="InterPro" id="IPR029044">
    <property type="entry name" value="Nucleotide-diphossugar_trans"/>
</dbReference>
<dbReference type="PANTHER" id="PTHR22916">
    <property type="entry name" value="GLYCOSYLTRANSFERASE"/>
    <property type="match status" value="1"/>
</dbReference>
<evidence type="ECO:0000313" key="2">
    <source>
        <dbReference type="EMBL" id="RGN31224.1"/>
    </source>
</evidence>
<evidence type="ECO:0000313" key="3">
    <source>
        <dbReference type="Proteomes" id="UP000260983"/>
    </source>
</evidence>
<dbReference type="SUPFAM" id="SSF53448">
    <property type="entry name" value="Nucleotide-diphospho-sugar transferases"/>
    <property type="match status" value="1"/>
</dbReference>
<dbReference type="RefSeq" id="WP_117725469.1">
    <property type="nucleotide sequence ID" value="NZ_QSUL01000020.1"/>
</dbReference>
<dbReference type="Gene3D" id="3.90.550.10">
    <property type="entry name" value="Spore Coat Polysaccharide Biosynthesis Protein SpsA, Chain A"/>
    <property type="match status" value="1"/>
</dbReference>
<dbReference type="AlphaFoldDB" id="A0A3E5B180"/>
<dbReference type="EMBL" id="QSUL01000020">
    <property type="protein sequence ID" value="RGN31224.1"/>
    <property type="molecule type" value="Genomic_DNA"/>
</dbReference>
<dbReference type="GO" id="GO:0016758">
    <property type="term" value="F:hexosyltransferase activity"/>
    <property type="evidence" value="ECO:0007669"/>
    <property type="project" value="UniProtKB-ARBA"/>
</dbReference>
<organism evidence="2 3">
    <name type="scientific">Bacteroides oleiciplenus</name>
    <dbReference type="NCBI Taxonomy" id="626931"/>
    <lineage>
        <taxon>Bacteria</taxon>
        <taxon>Pseudomonadati</taxon>
        <taxon>Bacteroidota</taxon>
        <taxon>Bacteroidia</taxon>
        <taxon>Bacteroidales</taxon>
        <taxon>Bacteroidaceae</taxon>
        <taxon>Bacteroides</taxon>
    </lineage>
</organism>
<dbReference type="PANTHER" id="PTHR22916:SF3">
    <property type="entry name" value="UDP-GLCNAC:BETAGAL BETA-1,3-N-ACETYLGLUCOSAMINYLTRANSFERASE-LIKE PROTEIN 1"/>
    <property type="match status" value="1"/>
</dbReference>
<dbReference type="Proteomes" id="UP000260983">
    <property type="component" value="Unassembled WGS sequence"/>
</dbReference>
<dbReference type="Pfam" id="PF00535">
    <property type="entry name" value="Glycos_transf_2"/>
    <property type="match status" value="1"/>
</dbReference>
<reference evidence="2 3" key="1">
    <citation type="submission" date="2018-08" db="EMBL/GenBank/DDBJ databases">
        <title>A genome reference for cultivated species of the human gut microbiota.</title>
        <authorList>
            <person name="Zou Y."/>
            <person name="Xue W."/>
            <person name="Luo G."/>
        </authorList>
    </citation>
    <scope>NUCLEOTIDE SEQUENCE [LARGE SCALE GENOMIC DNA]</scope>
    <source>
        <strain evidence="2 3">OM05-15BH</strain>
    </source>
</reference>
<protein>
    <submittedName>
        <fullName evidence="2">Glycosyltransferase</fullName>
    </submittedName>
</protein>
<keyword evidence="2" id="KW-0808">Transferase</keyword>